<evidence type="ECO:0000313" key="2">
    <source>
        <dbReference type="EMBL" id="ONH24813.1"/>
    </source>
</evidence>
<dbReference type="InterPro" id="IPR043129">
    <property type="entry name" value="ATPase_NBD"/>
</dbReference>
<dbReference type="SUPFAM" id="SSF53067">
    <property type="entry name" value="Actin-like ATPase domain"/>
    <property type="match status" value="1"/>
</dbReference>
<keyword evidence="2" id="KW-0418">Kinase</keyword>
<dbReference type="AlphaFoldDB" id="A0A1V2I3K8"/>
<comment type="similarity">
    <text evidence="1">Belongs to the ROK (NagC/XylR) family.</text>
</comment>
<dbReference type="Pfam" id="PF00480">
    <property type="entry name" value="ROK"/>
    <property type="match status" value="1"/>
</dbReference>
<dbReference type="EMBL" id="MOMC01000067">
    <property type="protein sequence ID" value="ONH24813.1"/>
    <property type="molecule type" value="Genomic_DNA"/>
</dbReference>
<name>A0A1V2I3K8_9ACTN</name>
<protein>
    <submittedName>
        <fullName evidence="2">Sugar kinase</fullName>
    </submittedName>
</protein>
<dbReference type="Proteomes" id="UP000188929">
    <property type="component" value="Unassembled WGS sequence"/>
</dbReference>
<dbReference type="Gene3D" id="3.30.420.40">
    <property type="match status" value="2"/>
</dbReference>
<gene>
    <name evidence="2" type="ORF">BL253_29160</name>
</gene>
<proteinExistence type="inferred from homology"/>
<dbReference type="PANTHER" id="PTHR18964:SF169">
    <property type="entry name" value="N-ACETYLMANNOSAMINE KINASE"/>
    <property type="match status" value="1"/>
</dbReference>
<accession>A0A1V2I3K8</accession>
<dbReference type="PANTHER" id="PTHR18964">
    <property type="entry name" value="ROK (REPRESSOR, ORF, KINASE) FAMILY"/>
    <property type="match status" value="1"/>
</dbReference>
<dbReference type="InterPro" id="IPR000600">
    <property type="entry name" value="ROK"/>
</dbReference>
<organism evidence="2 3">
    <name type="scientific">Pseudofrankia asymbiotica</name>
    <dbReference type="NCBI Taxonomy" id="1834516"/>
    <lineage>
        <taxon>Bacteria</taxon>
        <taxon>Bacillati</taxon>
        <taxon>Actinomycetota</taxon>
        <taxon>Actinomycetes</taxon>
        <taxon>Frankiales</taxon>
        <taxon>Frankiaceae</taxon>
        <taxon>Pseudofrankia</taxon>
    </lineage>
</organism>
<sequence length="317" mass="30826">MVRDARDAAGARVGLDIGATKILGVVVAADGTVLAQARETTVAGPDGVLASAGAVLERLAAAAGGSLPAVIGVGVPGIVDRAAGAVKHAVNLGLDGDWFPLAARIGARAGDLRQPGAGAARVTLENDLNAATWGAHVLSGADDLAYVSLGTGLAAGFVLDGVLRRGAHGAAGEIGHVPVDPAGELCSCGQKGCLELVASGSAVTAAWPSPDLPAAEALFAAASAGDPAAVAARDRFVHGVADAVRMLGLTVDPAVIILGGGVANLGAPLRDAVAATLRTQAATSPFLASLDLASRLRLVPQGMPVGALGAAMIGDAG</sequence>
<keyword evidence="3" id="KW-1185">Reference proteome</keyword>
<keyword evidence="2" id="KW-0808">Transferase</keyword>
<reference evidence="3" key="1">
    <citation type="submission" date="2016-10" db="EMBL/GenBank/DDBJ databases">
        <title>Frankia sp. NRRL B-16386 Genome sequencing.</title>
        <authorList>
            <person name="Ghodhbane-Gtari F."/>
            <person name="Swanson E."/>
            <person name="Gueddou A."/>
            <person name="Hezbri K."/>
            <person name="Ktari K."/>
            <person name="Nouioui I."/>
            <person name="Morris K."/>
            <person name="Simpson S."/>
            <person name="Abebe-Akele F."/>
            <person name="Thomas K."/>
            <person name="Gtari M."/>
            <person name="Tisa L.S."/>
        </authorList>
    </citation>
    <scope>NUCLEOTIDE SEQUENCE [LARGE SCALE GENOMIC DNA]</scope>
    <source>
        <strain evidence="3">NRRL B-16386</strain>
    </source>
</reference>
<comment type="caution">
    <text evidence="2">The sequence shown here is derived from an EMBL/GenBank/DDBJ whole genome shotgun (WGS) entry which is preliminary data.</text>
</comment>
<evidence type="ECO:0000313" key="3">
    <source>
        <dbReference type="Proteomes" id="UP000188929"/>
    </source>
</evidence>
<evidence type="ECO:0000256" key="1">
    <source>
        <dbReference type="ARBA" id="ARBA00006479"/>
    </source>
</evidence>
<dbReference type="GO" id="GO:0016301">
    <property type="term" value="F:kinase activity"/>
    <property type="evidence" value="ECO:0007669"/>
    <property type="project" value="UniProtKB-KW"/>
</dbReference>
<dbReference type="STRING" id="1834516.BL253_29160"/>